<name>A0A9W9EHX7_9EURO</name>
<dbReference type="InterPro" id="IPR033205">
    <property type="entry name" value="COP9_CSN8"/>
</dbReference>
<organism evidence="7 8">
    <name type="scientific">Penicillium argentinense</name>
    <dbReference type="NCBI Taxonomy" id="1131581"/>
    <lineage>
        <taxon>Eukaryota</taxon>
        <taxon>Fungi</taxon>
        <taxon>Dikarya</taxon>
        <taxon>Ascomycota</taxon>
        <taxon>Pezizomycotina</taxon>
        <taxon>Eurotiomycetes</taxon>
        <taxon>Eurotiomycetidae</taxon>
        <taxon>Eurotiales</taxon>
        <taxon>Aspergillaceae</taxon>
        <taxon>Penicillium</taxon>
    </lineage>
</organism>
<dbReference type="OrthoDB" id="5351233at2759"/>
<gene>
    <name evidence="7" type="ORF">N7532_011089</name>
</gene>
<dbReference type="GO" id="GO:0005737">
    <property type="term" value="C:cytoplasm"/>
    <property type="evidence" value="ECO:0007669"/>
    <property type="project" value="UniProtKB-SubCell"/>
</dbReference>
<dbReference type="Proteomes" id="UP001149074">
    <property type="component" value="Unassembled WGS sequence"/>
</dbReference>
<keyword evidence="3" id="KW-0963">Cytoplasm</keyword>
<evidence type="ECO:0000313" key="7">
    <source>
        <dbReference type="EMBL" id="KAJ5082046.1"/>
    </source>
</evidence>
<dbReference type="RefSeq" id="XP_056468568.1">
    <property type="nucleotide sequence ID" value="XM_056623580.1"/>
</dbReference>
<evidence type="ECO:0000259" key="6">
    <source>
        <dbReference type="Pfam" id="PF10075"/>
    </source>
</evidence>
<keyword evidence="5" id="KW-0539">Nucleus</keyword>
<reference evidence="7" key="2">
    <citation type="journal article" date="2023" name="IMA Fungus">
        <title>Comparative genomic study of the Penicillium genus elucidates a diverse pangenome and 15 lateral gene transfer events.</title>
        <authorList>
            <person name="Petersen C."/>
            <person name="Sorensen T."/>
            <person name="Nielsen M.R."/>
            <person name="Sondergaard T.E."/>
            <person name="Sorensen J.L."/>
            <person name="Fitzpatrick D.A."/>
            <person name="Frisvad J.C."/>
            <person name="Nielsen K.L."/>
        </authorList>
    </citation>
    <scope>NUCLEOTIDE SEQUENCE</scope>
    <source>
        <strain evidence="7">IBT 30761</strain>
    </source>
</reference>
<evidence type="ECO:0000256" key="4">
    <source>
        <dbReference type="ARBA" id="ARBA00022790"/>
    </source>
</evidence>
<comment type="caution">
    <text evidence="7">The sequence shown here is derived from an EMBL/GenBank/DDBJ whole genome shotgun (WGS) entry which is preliminary data.</text>
</comment>
<dbReference type="GO" id="GO:0008180">
    <property type="term" value="C:COP9 signalosome"/>
    <property type="evidence" value="ECO:0007669"/>
    <property type="project" value="UniProtKB-KW"/>
</dbReference>
<evidence type="ECO:0000256" key="3">
    <source>
        <dbReference type="ARBA" id="ARBA00022490"/>
    </source>
</evidence>
<evidence type="ECO:0000313" key="8">
    <source>
        <dbReference type="Proteomes" id="UP001149074"/>
    </source>
</evidence>
<evidence type="ECO:0000256" key="2">
    <source>
        <dbReference type="ARBA" id="ARBA00004496"/>
    </source>
</evidence>
<dbReference type="GO" id="GO:0010387">
    <property type="term" value="P:COP9 signalosome assembly"/>
    <property type="evidence" value="ECO:0007669"/>
    <property type="project" value="InterPro"/>
</dbReference>
<protein>
    <recommendedName>
        <fullName evidence="6">CSN8/PSMD8/EIF3K domain-containing protein</fullName>
    </recommendedName>
</protein>
<proteinExistence type="predicted"/>
<comment type="subcellular location">
    <subcellularLocation>
        <location evidence="2">Cytoplasm</location>
    </subcellularLocation>
    <subcellularLocation>
        <location evidence="1">Nucleus</location>
    </subcellularLocation>
</comment>
<dbReference type="AlphaFoldDB" id="A0A9W9EHX7"/>
<reference evidence="7" key="1">
    <citation type="submission" date="2022-11" db="EMBL/GenBank/DDBJ databases">
        <authorList>
            <person name="Petersen C."/>
        </authorList>
    </citation>
    <scope>NUCLEOTIDE SEQUENCE</scope>
    <source>
        <strain evidence="7">IBT 30761</strain>
    </source>
</reference>
<dbReference type="GO" id="GO:0000338">
    <property type="term" value="P:protein deneddylation"/>
    <property type="evidence" value="ECO:0007669"/>
    <property type="project" value="InterPro"/>
</dbReference>
<dbReference type="PANTHER" id="PTHR13339:SF0">
    <property type="entry name" value="COP9 SIGNALOSOME COMPLEX SUBUNIT 8"/>
    <property type="match status" value="1"/>
</dbReference>
<keyword evidence="4" id="KW-0736">Signalosome</keyword>
<accession>A0A9W9EHX7</accession>
<keyword evidence="8" id="KW-1185">Reference proteome</keyword>
<dbReference type="InterPro" id="IPR033464">
    <property type="entry name" value="CSN8_PSD8_EIF3K"/>
</dbReference>
<evidence type="ECO:0000256" key="1">
    <source>
        <dbReference type="ARBA" id="ARBA00004123"/>
    </source>
</evidence>
<evidence type="ECO:0000256" key="5">
    <source>
        <dbReference type="ARBA" id="ARBA00023242"/>
    </source>
</evidence>
<dbReference type="PANTHER" id="PTHR13339">
    <property type="entry name" value="COP9 SIGNALOSOME COMPLEX SUBUNIT 8"/>
    <property type="match status" value="1"/>
</dbReference>
<dbReference type="Pfam" id="PF10075">
    <property type="entry name" value="CSN8_PSD8_EIF3K"/>
    <property type="match status" value="1"/>
</dbReference>
<sequence>MELPPFSREQISKLIASNAPPSQLHEILSQYEPDACLMSAGSGSPETGAGDPELLCLFYSSFFFAHLLTKKIPEARALTQRFPETLKHHDPSLQSCLTLLRAIWQTEHAQVYRVLRGQQWSETLQPLIKRYESFFQDQALIAVSNSYEAIRPAVAANFLGLDTQAAEQGDPTIIQKLTACGWTWNPESQLLYPSRITVPPTDQQPTNDIRGALAIFSTPSV</sequence>
<feature type="domain" description="CSN8/PSMD8/EIF3K" evidence="6">
    <location>
        <begin position="57"/>
        <end position="193"/>
    </location>
</feature>
<dbReference type="GeneID" id="81362559"/>
<dbReference type="EMBL" id="JAPQKI010000011">
    <property type="protein sequence ID" value="KAJ5082046.1"/>
    <property type="molecule type" value="Genomic_DNA"/>
</dbReference>